<evidence type="ECO:0000256" key="17">
    <source>
        <dbReference type="HAMAP-Rule" id="MF_01965"/>
    </source>
</evidence>
<dbReference type="GO" id="GO:0005524">
    <property type="term" value="F:ATP binding"/>
    <property type="evidence" value="ECO:0007669"/>
    <property type="project" value="UniProtKB-UniRule"/>
</dbReference>
<keyword evidence="10 17" id="KW-0520">NAD</keyword>
<dbReference type="Proteomes" id="UP000031928">
    <property type="component" value="Chromosome"/>
</dbReference>
<feature type="binding site" evidence="17">
    <location>
        <position position="342"/>
    </location>
    <ligand>
        <name>(6S)-NADPHX</name>
        <dbReference type="ChEBI" id="CHEBI:64076"/>
    </ligand>
</feature>
<proteinExistence type="inferred from homology"/>
<feature type="binding site" evidence="17">
    <location>
        <position position="289"/>
    </location>
    <ligand>
        <name>(6S)-NADPHX</name>
        <dbReference type="ChEBI" id="CHEBI:64076"/>
    </ligand>
</feature>
<dbReference type="PROSITE" id="PS51383">
    <property type="entry name" value="YJEF_C_3"/>
    <property type="match status" value="1"/>
</dbReference>
<dbReference type="PANTHER" id="PTHR12592">
    <property type="entry name" value="ATP-DEPENDENT (S)-NAD(P)H-HYDRATE DEHYDRATASE FAMILY MEMBER"/>
    <property type="match status" value="1"/>
</dbReference>
<name>A0A0B6TQ18_9CORY</name>
<evidence type="ECO:0000256" key="13">
    <source>
        <dbReference type="ARBA" id="ARBA00023268"/>
    </source>
</evidence>
<evidence type="ECO:0000256" key="8">
    <source>
        <dbReference type="ARBA" id="ARBA00022857"/>
    </source>
</evidence>
<dbReference type="GO" id="GO:0046496">
    <property type="term" value="P:nicotinamide nucleotide metabolic process"/>
    <property type="evidence" value="ECO:0007669"/>
    <property type="project" value="UniProtKB-UniRule"/>
</dbReference>
<dbReference type="CDD" id="cd01171">
    <property type="entry name" value="YXKO-related"/>
    <property type="match status" value="1"/>
</dbReference>
<accession>A0A0B6TQ18</accession>
<dbReference type="Gene3D" id="3.40.50.10260">
    <property type="entry name" value="YjeF N-terminal domain"/>
    <property type="match status" value="1"/>
</dbReference>
<evidence type="ECO:0000259" key="20">
    <source>
        <dbReference type="PROSITE" id="PS51383"/>
    </source>
</evidence>
<evidence type="ECO:0000259" key="21">
    <source>
        <dbReference type="PROSITE" id="PS51385"/>
    </source>
</evidence>
<dbReference type="AlphaFoldDB" id="A0A0B6TQ18"/>
<dbReference type="HAMAP" id="MF_01965">
    <property type="entry name" value="NADHX_dehydratase"/>
    <property type="match status" value="1"/>
</dbReference>
<keyword evidence="8 17" id="KW-0521">NADP</keyword>
<comment type="cofactor">
    <cofactor evidence="18">
        <name>K(+)</name>
        <dbReference type="ChEBI" id="CHEBI:29103"/>
    </cofactor>
    <text evidence="18">Binds 1 potassium ion per subunit.</text>
</comment>
<feature type="binding site" evidence="17">
    <location>
        <position position="466"/>
    </location>
    <ligand>
        <name>AMP</name>
        <dbReference type="ChEBI" id="CHEBI:456215"/>
    </ligand>
</feature>
<comment type="function">
    <text evidence="14 18">Bifunctional enzyme that catalyzes the epimerization of the S- and R-forms of NAD(P)HX and the dehydration of the S-form of NAD(P)HX at the expense of ADP, which is converted to AMP. This allows the repair of both epimers of NAD(P)HX, a damaged form of NAD(P)H that is a result of enzymatic or heat-dependent hydration.</text>
</comment>
<comment type="catalytic activity">
    <reaction evidence="16 17 18">
        <text>(6S)-NADPHX + ADP = AMP + phosphate + NADPH + H(+)</text>
        <dbReference type="Rhea" id="RHEA:32235"/>
        <dbReference type="ChEBI" id="CHEBI:15378"/>
        <dbReference type="ChEBI" id="CHEBI:43474"/>
        <dbReference type="ChEBI" id="CHEBI:57783"/>
        <dbReference type="ChEBI" id="CHEBI:64076"/>
        <dbReference type="ChEBI" id="CHEBI:456215"/>
        <dbReference type="ChEBI" id="CHEBI:456216"/>
        <dbReference type="EC" id="4.2.1.136"/>
    </reaction>
</comment>
<comment type="catalytic activity">
    <reaction evidence="2 18">
        <text>(6R)-NADPHX = (6S)-NADPHX</text>
        <dbReference type="Rhea" id="RHEA:32227"/>
        <dbReference type="ChEBI" id="CHEBI:64076"/>
        <dbReference type="ChEBI" id="CHEBI:64077"/>
        <dbReference type="EC" id="5.1.99.6"/>
    </reaction>
</comment>
<dbReference type="InterPro" id="IPR030677">
    <property type="entry name" value="Nnr"/>
</dbReference>
<dbReference type="HOGENOM" id="CLU_024853_4_0_11"/>
<dbReference type="SUPFAM" id="SSF53613">
    <property type="entry name" value="Ribokinase-like"/>
    <property type="match status" value="1"/>
</dbReference>
<keyword evidence="23" id="KW-1185">Reference proteome</keyword>
<feature type="binding site" evidence="17">
    <location>
        <position position="395"/>
    </location>
    <ligand>
        <name>(6S)-NADPHX</name>
        <dbReference type="ChEBI" id="CHEBI:64076"/>
    </ligand>
</feature>
<evidence type="ECO:0000313" key="23">
    <source>
        <dbReference type="Proteomes" id="UP000031928"/>
    </source>
</evidence>
<evidence type="ECO:0000256" key="19">
    <source>
        <dbReference type="SAM" id="MobiDB-lite"/>
    </source>
</evidence>
<dbReference type="PANTHER" id="PTHR12592:SF0">
    <property type="entry name" value="ATP-DEPENDENT (S)-NAD(P)H-HYDRATE DEHYDRATASE"/>
    <property type="match status" value="1"/>
</dbReference>
<dbReference type="STRING" id="1224162.B840_12150"/>
<comment type="cofactor">
    <cofactor evidence="17">
        <name>Mg(2+)</name>
        <dbReference type="ChEBI" id="CHEBI:18420"/>
    </cofactor>
</comment>
<keyword evidence="7 17" id="KW-0067">ATP-binding</keyword>
<evidence type="ECO:0000256" key="9">
    <source>
        <dbReference type="ARBA" id="ARBA00022958"/>
    </source>
</evidence>
<feature type="binding site" evidence="17">
    <location>
        <position position="467"/>
    </location>
    <ligand>
        <name>(6S)-NADPHX</name>
        <dbReference type="ChEBI" id="CHEBI:64076"/>
    </ligand>
</feature>
<dbReference type="Gene3D" id="3.40.1190.20">
    <property type="match status" value="1"/>
</dbReference>
<comment type="catalytic activity">
    <reaction evidence="15 17 18">
        <text>(6S)-NADHX + ADP = AMP + phosphate + NADH + H(+)</text>
        <dbReference type="Rhea" id="RHEA:32223"/>
        <dbReference type="ChEBI" id="CHEBI:15378"/>
        <dbReference type="ChEBI" id="CHEBI:43474"/>
        <dbReference type="ChEBI" id="CHEBI:57945"/>
        <dbReference type="ChEBI" id="CHEBI:64074"/>
        <dbReference type="ChEBI" id="CHEBI:456215"/>
        <dbReference type="ChEBI" id="CHEBI:456216"/>
        <dbReference type="EC" id="4.2.1.136"/>
    </reaction>
</comment>
<dbReference type="KEGG" id="cmq:B840_12150"/>
<keyword evidence="6 17" id="KW-0547">Nucleotide-binding</keyword>
<evidence type="ECO:0000256" key="16">
    <source>
        <dbReference type="ARBA" id="ARBA00049209"/>
    </source>
</evidence>
<keyword evidence="12 17" id="KW-0456">Lyase</keyword>
<comment type="function">
    <text evidence="17">Catalyzes the dehydration of the S-form of NAD(P)HX at the expense of ADP, which is converted to AMP. Together with NAD(P)HX epimerase, which catalyzes the epimerization of the S- and R-forms, the enzyme allows the repair of both epimers of NAD(P)HX, a damaged form of NAD(P)H that is a result of enzymatic or heat-dependent hydration.</text>
</comment>
<dbReference type="InterPro" id="IPR004443">
    <property type="entry name" value="YjeF_N_dom"/>
</dbReference>
<sequence length="550" mass="57439">MSLQSHAYPVDLIRICEQVLLDAQSTPDELMRQAAHAVAAAAGVIVSAPAPTIQHLQATDRRILLLVGAGGNGGDALYAGAELVADHTVEAVLLGRGGRVHERALTAFRTAGGHVVGGLPEDLRPYRLVVDGVLGIGGSGGLNQGFGEWLERVREHHNIPVLAVDVPSGVDADTGALPEHHVTADVTVTFGCLRRAHAVSPSCGEVVVADIGIRGRTLSEELLRRVIRGEASYVMALRAVPSTRYEWPPLLRPLIAYSNNEPLEPEPGDDKYSGGVVGLCAGSATYPGAALLAATGAVRATSAMVRYVGGQKLEVVRAVPEVVISDTVAETGRVQAWVVGPGRGTDEAAEAELDELLARPEPLLIDADALTLLARSAPLRTALRERASSTLLTPHDGEFRRLADAVDAAVPDPVADRLGAVRALSDEFGCGVLLKGRHTVIALPGTRLGMYAFDAGSSWAATPGSGDVLAGIAGAWLARAAAWLERMPVEPEQRFPTELLGACDAVQVHSTAAWLAAQTPDGPAPTSASRIAGAVPQATARLSHPEFLGR</sequence>
<dbReference type="GO" id="GO:0046872">
    <property type="term" value="F:metal ion binding"/>
    <property type="evidence" value="ECO:0007669"/>
    <property type="project" value="UniProtKB-UniRule"/>
</dbReference>
<gene>
    <name evidence="17" type="primary">nnrD</name>
    <name evidence="22" type="ORF">B840_12150</name>
</gene>
<comment type="catalytic activity">
    <reaction evidence="1 18">
        <text>(6R)-NADHX = (6S)-NADHX</text>
        <dbReference type="Rhea" id="RHEA:32215"/>
        <dbReference type="ChEBI" id="CHEBI:64074"/>
        <dbReference type="ChEBI" id="CHEBI:64075"/>
        <dbReference type="EC" id="5.1.99.6"/>
    </reaction>
</comment>
<dbReference type="GO" id="GO:0052856">
    <property type="term" value="F:NAD(P)HX epimerase activity"/>
    <property type="evidence" value="ECO:0007669"/>
    <property type="project" value="UniProtKB-EC"/>
</dbReference>
<comment type="subunit">
    <text evidence="17">Homotetramer.</text>
</comment>
<dbReference type="PROSITE" id="PS51385">
    <property type="entry name" value="YJEF_N"/>
    <property type="match status" value="1"/>
</dbReference>
<dbReference type="InterPro" id="IPR000631">
    <property type="entry name" value="CARKD"/>
</dbReference>
<evidence type="ECO:0000256" key="10">
    <source>
        <dbReference type="ARBA" id="ARBA00023027"/>
    </source>
</evidence>
<evidence type="ECO:0000256" key="14">
    <source>
        <dbReference type="ARBA" id="ARBA00025153"/>
    </source>
</evidence>
<dbReference type="OrthoDB" id="9806925at2"/>
<keyword evidence="22" id="KW-0812">Transmembrane</keyword>
<evidence type="ECO:0000313" key="22">
    <source>
        <dbReference type="EMBL" id="AJK69998.1"/>
    </source>
</evidence>
<evidence type="ECO:0000256" key="3">
    <source>
        <dbReference type="ARBA" id="ARBA00006001"/>
    </source>
</evidence>
<keyword evidence="9 18" id="KW-0630">Potassium</keyword>
<evidence type="ECO:0000256" key="12">
    <source>
        <dbReference type="ARBA" id="ARBA00023239"/>
    </source>
</evidence>
<dbReference type="RefSeq" id="WP_042622321.1">
    <property type="nucleotide sequence ID" value="NZ_CP007790.1"/>
</dbReference>
<organism evidence="22 23">
    <name type="scientific">Corynebacterium marinum DSM 44953</name>
    <dbReference type="NCBI Taxonomy" id="1224162"/>
    <lineage>
        <taxon>Bacteria</taxon>
        <taxon>Bacillati</taxon>
        <taxon>Actinomycetota</taxon>
        <taxon>Actinomycetes</taxon>
        <taxon>Mycobacteriales</taxon>
        <taxon>Corynebacteriaceae</taxon>
        <taxon>Corynebacterium</taxon>
    </lineage>
</organism>
<evidence type="ECO:0000256" key="1">
    <source>
        <dbReference type="ARBA" id="ARBA00000013"/>
    </source>
</evidence>
<reference evidence="22 23" key="1">
    <citation type="submission" date="2014-05" db="EMBL/GenBank/DDBJ databases">
        <title>Complete genome sequence of Corynebacterium marinum DSM 44953.</title>
        <authorList>
            <person name="Schaffert L."/>
            <person name="Albersmeier A."/>
            <person name="Kalinowski J."/>
            <person name="Ruckert C."/>
        </authorList>
    </citation>
    <scope>NUCLEOTIDE SEQUENCE [LARGE SCALE GENOMIC DNA]</scope>
    <source>
        <strain evidence="22 23">DSM 44953</strain>
    </source>
</reference>
<feature type="domain" description="YjeF C-terminal" evidence="20">
    <location>
        <begin position="254"/>
        <end position="542"/>
    </location>
</feature>
<dbReference type="EMBL" id="CP007790">
    <property type="protein sequence ID" value="AJK69998.1"/>
    <property type="molecule type" value="Genomic_DNA"/>
</dbReference>
<dbReference type="PIRSF" id="PIRSF017184">
    <property type="entry name" value="Nnr"/>
    <property type="match status" value="1"/>
</dbReference>
<protein>
    <recommendedName>
        <fullName evidence="17">ADP-dependent (S)-NAD(P)H-hydrate dehydratase</fullName>
        <ecNumber evidence="17">4.2.1.136</ecNumber>
    </recommendedName>
    <alternativeName>
        <fullName evidence="17">ADP-dependent NAD(P)HX dehydratase</fullName>
    </alternativeName>
</protein>
<dbReference type="InterPro" id="IPR036652">
    <property type="entry name" value="YjeF_N_dom_sf"/>
</dbReference>
<evidence type="ECO:0000256" key="4">
    <source>
        <dbReference type="ARBA" id="ARBA00009524"/>
    </source>
</evidence>
<comment type="similarity">
    <text evidence="4 18">In the C-terminal section; belongs to the NnrD/CARKD family.</text>
</comment>
<dbReference type="SUPFAM" id="SSF64153">
    <property type="entry name" value="YjeF N-terminal domain-like"/>
    <property type="match status" value="1"/>
</dbReference>
<evidence type="ECO:0000256" key="18">
    <source>
        <dbReference type="PIRNR" id="PIRNR017184"/>
    </source>
</evidence>
<keyword evidence="13" id="KW-0511">Multifunctional enzyme</keyword>
<evidence type="ECO:0000256" key="2">
    <source>
        <dbReference type="ARBA" id="ARBA00000909"/>
    </source>
</evidence>
<keyword evidence="5 18" id="KW-0479">Metal-binding</keyword>
<dbReference type="InterPro" id="IPR029056">
    <property type="entry name" value="Ribokinase-like"/>
</dbReference>
<feature type="region of interest" description="Disordered" evidence="19">
    <location>
        <begin position="518"/>
        <end position="537"/>
    </location>
</feature>
<dbReference type="GO" id="GO:0110051">
    <property type="term" value="P:metabolite repair"/>
    <property type="evidence" value="ECO:0007669"/>
    <property type="project" value="TreeGrafter"/>
</dbReference>
<comment type="similarity">
    <text evidence="3 18">In the N-terminal section; belongs to the NnrE/AIBP family.</text>
</comment>
<keyword evidence="11 18" id="KW-0413">Isomerase</keyword>
<evidence type="ECO:0000256" key="6">
    <source>
        <dbReference type="ARBA" id="ARBA00022741"/>
    </source>
</evidence>
<dbReference type="Pfam" id="PF01256">
    <property type="entry name" value="Carb_kinase"/>
    <property type="match status" value="1"/>
</dbReference>
<evidence type="ECO:0000256" key="7">
    <source>
        <dbReference type="ARBA" id="ARBA00022840"/>
    </source>
</evidence>
<dbReference type="Pfam" id="PF03853">
    <property type="entry name" value="YjeF_N"/>
    <property type="match status" value="1"/>
</dbReference>
<evidence type="ECO:0000256" key="15">
    <source>
        <dbReference type="ARBA" id="ARBA00048238"/>
    </source>
</evidence>
<comment type="similarity">
    <text evidence="17">Belongs to the NnrD/CARKD family.</text>
</comment>
<feature type="domain" description="YjeF N-terminal" evidence="21">
    <location>
        <begin position="13"/>
        <end position="219"/>
    </location>
</feature>
<evidence type="ECO:0000256" key="5">
    <source>
        <dbReference type="ARBA" id="ARBA00022723"/>
    </source>
</evidence>
<dbReference type="GO" id="GO:0052855">
    <property type="term" value="F:ADP-dependent NAD(P)H-hydrate dehydratase activity"/>
    <property type="evidence" value="ECO:0007669"/>
    <property type="project" value="UniProtKB-UniRule"/>
</dbReference>
<evidence type="ECO:0000256" key="11">
    <source>
        <dbReference type="ARBA" id="ARBA00023235"/>
    </source>
</evidence>
<keyword evidence="22" id="KW-0472">Membrane</keyword>
<feature type="binding site" evidence="17">
    <location>
        <begin position="435"/>
        <end position="439"/>
    </location>
    <ligand>
        <name>AMP</name>
        <dbReference type="ChEBI" id="CHEBI:456215"/>
    </ligand>
</feature>
<dbReference type="EC" id="4.2.1.136" evidence="17"/>